<dbReference type="Proteomes" id="UP000198672">
    <property type="component" value="Unassembled WGS sequence"/>
</dbReference>
<reference evidence="16" key="1">
    <citation type="submission" date="2016-10" db="EMBL/GenBank/DDBJ databases">
        <authorList>
            <person name="Varghese N."/>
            <person name="Submissions S."/>
        </authorList>
    </citation>
    <scope>NUCLEOTIDE SEQUENCE [LARGE SCALE GENOMIC DNA]</scope>
    <source>
        <strain evidence="16">DSM 173</strain>
    </source>
</reference>
<comment type="similarity">
    <text evidence="2 13">Belongs to the type III secretion exporter family.</text>
</comment>
<sequence>MAENENGQERSEAPTAKRLREAREKGQVARSRELNTFIILIVGGAFLLFLGGGMATRISQVMIEGWTLERGLIFDEGLLVPHLQYLLGRALWILAPLFGVLMVIALIGPIVVGGINFSTEALMPKFSKLNPITGLKRVFSVQGLMELVKGLIKFGLVGAVAAWGIQSIWGELLTLGELPVESAIVQTVHMAAWLFLLASAALLVVAAIDAPFQMWNHQKQLRMTLQEIKDEYKETEGKPEVKGRIRQLQHEMAQRRMMTEVPKADVVITNPTHYAVALAYVPLTMAAPKLLAKGADAVALAIRELAEEHGIPCVESPRVARAIYFTTDLNQEIPNGLFVAVARILAYVYQLKREEPGVELPDDLPVPEDYLDPQTAPRQRGRRR</sequence>
<dbReference type="AlphaFoldDB" id="A0A1H3J8B5"/>
<dbReference type="SUPFAM" id="SSF160544">
    <property type="entry name" value="EscU C-terminal domain-like"/>
    <property type="match status" value="1"/>
</dbReference>
<name>A0A1H3J8B5_ALLWA</name>
<evidence type="ECO:0000313" key="15">
    <source>
        <dbReference type="EMBL" id="SDY36223.1"/>
    </source>
</evidence>
<keyword evidence="15" id="KW-0969">Cilium</keyword>
<evidence type="ECO:0000313" key="16">
    <source>
        <dbReference type="Proteomes" id="UP000198672"/>
    </source>
</evidence>
<evidence type="ECO:0000256" key="1">
    <source>
        <dbReference type="ARBA" id="ARBA00004651"/>
    </source>
</evidence>
<keyword evidence="15" id="KW-0282">Flagellum</keyword>
<dbReference type="NCBIfam" id="TIGR00328">
    <property type="entry name" value="flhB"/>
    <property type="match status" value="1"/>
</dbReference>
<evidence type="ECO:0000256" key="2">
    <source>
        <dbReference type="ARBA" id="ARBA00010690"/>
    </source>
</evidence>
<protein>
    <recommendedName>
        <fullName evidence="3 13">Flagellar biosynthetic protein FlhB</fullName>
    </recommendedName>
</protein>
<feature type="transmembrane region" description="Helical" evidence="13">
    <location>
        <begin position="151"/>
        <end position="170"/>
    </location>
</feature>
<keyword evidence="4 13" id="KW-0813">Transport</keyword>
<evidence type="ECO:0000256" key="10">
    <source>
        <dbReference type="ARBA" id="ARBA00023136"/>
    </source>
</evidence>
<keyword evidence="11 13" id="KW-1006">Bacterial flagellum protein export</keyword>
<keyword evidence="10 13" id="KW-0472">Membrane</keyword>
<keyword evidence="5 13" id="KW-1003">Cell membrane</keyword>
<dbReference type="Pfam" id="PF01312">
    <property type="entry name" value="Bac_export_2"/>
    <property type="match status" value="1"/>
</dbReference>
<comment type="subcellular location">
    <subcellularLocation>
        <location evidence="1">Cell membrane</location>
        <topology evidence="1">Multi-pass membrane protein</topology>
    </subcellularLocation>
</comment>
<evidence type="ECO:0000256" key="7">
    <source>
        <dbReference type="ARBA" id="ARBA00022795"/>
    </source>
</evidence>
<evidence type="ECO:0000256" key="3">
    <source>
        <dbReference type="ARBA" id="ARBA00021622"/>
    </source>
</evidence>
<evidence type="ECO:0000256" key="5">
    <source>
        <dbReference type="ARBA" id="ARBA00022475"/>
    </source>
</evidence>
<evidence type="ECO:0000256" key="9">
    <source>
        <dbReference type="ARBA" id="ARBA00022989"/>
    </source>
</evidence>
<dbReference type="GO" id="GO:0009306">
    <property type="term" value="P:protein secretion"/>
    <property type="evidence" value="ECO:0007669"/>
    <property type="project" value="InterPro"/>
</dbReference>
<accession>A0A1H3J8B5</accession>
<feature type="transmembrane region" description="Helical" evidence="13">
    <location>
        <begin position="190"/>
        <end position="212"/>
    </location>
</feature>
<dbReference type="PANTHER" id="PTHR30531:SF12">
    <property type="entry name" value="FLAGELLAR BIOSYNTHETIC PROTEIN FLHB"/>
    <property type="match status" value="1"/>
</dbReference>
<feature type="region of interest" description="Disordered" evidence="14">
    <location>
        <begin position="358"/>
        <end position="384"/>
    </location>
</feature>
<organism evidence="15 16">
    <name type="scientific">Allochromatium warmingii</name>
    <name type="common">Chromatium warmingii</name>
    <dbReference type="NCBI Taxonomy" id="61595"/>
    <lineage>
        <taxon>Bacteria</taxon>
        <taxon>Pseudomonadati</taxon>
        <taxon>Pseudomonadota</taxon>
        <taxon>Gammaproteobacteria</taxon>
        <taxon>Chromatiales</taxon>
        <taxon>Chromatiaceae</taxon>
        <taxon>Allochromatium</taxon>
    </lineage>
</organism>
<dbReference type="GO" id="GO:0044780">
    <property type="term" value="P:bacterial-type flagellum assembly"/>
    <property type="evidence" value="ECO:0007669"/>
    <property type="project" value="InterPro"/>
</dbReference>
<dbReference type="Gene3D" id="3.40.1690.10">
    <property type="entry name" value="secretion proteins EscU"/>
    <property type="match status" value="1"/>
</dbReference>
<dbReference type="OrthoDB" id="9807950at2"/>
<keyword evidence="9 13" id="KW-1133">Transmembrane helix</keyword>
<keyword evidence="7 13" id="KW-1005">Bacterial flagellum biogenesis</keyword>
<evidence type="ECO:0000256" key="4">
    <source>
        <dbReference type="ARBA" id="ARBA00022448"/>
    </source>
</evidence>
<evidence type="ECO:0000256" key="12">
    <source>
        <dbReference type="ARBA" id="ARBA00025078"/>
    </source>
</evidence>
<comment type="function">
    <text evidence="12 13">Required for formation of the rod structure in the basal body of the flagellar apparatus. Together with FliI and FliH, may constitute the export apparatus of flagellin.</text>
</comment>
<dbReference type="STRING" id="61595.SAMN05421644_1543"/>
<gene>
    <name evidence="13" type="primary">flhB</name>
    <name evidence="15" type="ORF">SAMN05421644_1543</name>
</gene>
<keyword evidence="8 13" id="KW-0653">Protein transport</keyword>
<evidence type="ECO:0000256" key="8">
    <source>
        <dbReference type="ARBA" id="ARBA00022927"/>
    </source>
</evidence>
<dbReference type="InterPro" id="IPR006136">
    <property type="entry name" value="FlhB"/>
</dbReference>
<dbReference type="PRINTS" id="PR00950">
    <property type="entry name" value="TYPE3IMSPROT"/>
</dbReference>
<dbReference type="GO" id="GO:0005886">
    <property type="term" value="C:plasma membrane"/>
    <property type="evidence" value="ECO:0007669"/>
    <property type="project" value="UniProtKB-SubCell"/>
</dbReference>
<evidence type="ECO:0000256" key="14">
    <source>
        <dbReference type="SAM" id="MobiDB-lite"/>
    </source>
</evidence>
<evidence type="ECO:0000256" key="11">
    <source>
        <dbReference type="ARBA" id="ARBA00023225"/>
    </source>
</evidence>
<keyword evidence="6 13" id="KW-0812">Transmembrane</keyword>
<dbReference type="Gene3D" id="6.10.250.2080">
    <property type="match status" value="1"/>
</dbReference>
<evidence type="ECO:0000256" key="13">
    <source>
        <dbReference type="RuleBase" id="RU364091"/>
    </source>
</evidence>
<keyword evidence="15" id="KW-0966">Cell projection</keyword>
<feature type="compositionally biased region" description="Acidic residues" evidence="14">
    <location>
        <begin position="360"/>
        <end position="371"/>
    </location>
</feature>
<dbReference type="PANTHER" id="PTHR30531">
    <property type="entry name" value="FLAGELLAR BIOSYNTHETIC PROTEIN FLHB"/>
    <property type="match status" value="1"/>
</dbReference>
<feature type="region of interest" description="Disordered" evidence="14">
    <location>
        <begin position="1"/>
        <end position="24"/>
    </location>
</feature>
<feature type="transmembrane region" description="Helical" evidence="13">
    <location>
        <begin position="90"/>
        <end position="117"/>
    </location>
</feature>
<dbReference type="InterPro" id="IPR006135">
    <property type="entry name" value="T3SS_substrate_exporter"/>
</dbReference>
<keyword evidence="16" id="KW-1185">Reference proteome</keyword>
<dbReference type="InterPro" id="IPR029025">
    <property type="entry name" value="T3SS_substrate_exporter_C"/>
</dbReference>
<proteinExistence type="inferred from homology"/>
<feature type="transmembrane region" description="Helical" evidence="13">
    <location>
        <begin position="34"/>
        <end position="55"/>
    </location>
</feature>
<dbReference type="EMBL" id="FNOW01000054">
    <property type="protein sequence ID" value="SDY36223.1"/>
    <property type="molecule type" value="Genomic_DNA"/>
</dbReference>
<evidence type="ECO:0000256" key="6">
    <source>
        <dbReference type="ARBA" id="ARBA00022692"/>
    </source>
</evidence>
<dbReference type="RefSeq" id="WP_091335129.1">
    <property type="nucleotide sequence ID" value="NZ_FNOW01000054.1"/>
</dbReference>